<dbReference type="Proteomes" id="UP000075920">
    <property type="component" value="Unassembled WGS sequence"/>
</dbReference>
<protein>
    <submittedName>
        <fullName evidence="1">Uncharacterized protein</fullName>
    </submittedName>
</protein>
<dbReference type="VEuPathDB" id="VectorBase:AMIN014856"/>
<keyword evidence="2" id="KW-1185">Reference proteome</keyword>
<organism evidence="1 2">
    <name type="scientific">Anopheles minimus</name>
    <dbReference type="NCBI Taxonomy" id="112268"/>
    <lineage>
        <taxon>Eukaryota</taxon>
        <taxon>Metazoa</taxon>
        <taxon>Ecdysozoa</taxon>
        <taxon>Arthropoda</taxon>
        <taxon>Hexapoda</taxon>
        <taxon>Insecta</taxon>
        <taxon>Pterygota</taxon>
        <taxon>Neoptera</taxon>
        <taxon>Endopterygota</taxon>
        <taxon>Diptera</taxon>
        <taxon>Nematocera</taxon>
        <taxon>Culicoidea</taxon>
        <taxon>Culicidae</taxon>
        <taxon>Anophelinae</taxon>
        <taxon>Anopheles</taxon>
    </lineage>
</organism>
<accession>A0A182WQD1</accession>
<dbReference type="AlphaFoldDB" id="A0A182WQD1"/>
<reference evidence="1" key="2">
    <citation type="submission" date="2020-05" db="UniProtKB">
        <authorList>
            <consortium name="EnsemblMetazoa"/>
        </authorList>
    </citation>
    <scope>IDENTIFICATION</scope>
    <source>
        <strain evidence="1">MINIMUS1</strain>
    </source>
</reference>
<evidence type="ECO:0000313" key="1">
    <source>
        <dbReference type="EnsemblMetazoa" id="AMIN014856-PA"/>
    </source>
</evidence>
<evidence type="ECO:0000313" key="2">
    <source>
        <dbReference type="Proteomes" id="UP000075920"/>
    </source>
</evidence>
<name>A0A182WQD1_9DIPT</name>
<sequence length="61" mass="6673">LDTLGRDRDRAVSFPVKGVKSNTALGTDTRPSVLKVGGYTMIHLTCHKHPFCSDPLFACLK</sequence>
<dbReference type="EnsemblMetazoa" id="AMIN014856-RA">
    <property type="protein sequence ID" value="AMIN014856-PA"/>
    <property type="gene ID" value="AMIN014856"/>
</dbReference>
<reference evidence="2" key="1">
    <citation type="submission" date="2013-03" db="EMBL/GenBank/DDBJ databases">
        <title>The Genome Sequence of Anopheles minimus MINIMUS1.</title>
        <authorList>
            <consortium name="The Broad Institute Genomics Platform"/>
            <person name="Neafsey D.E."/>
            <person name="Walton C."/>
            <person name="Walker B."/>
            <person name="Young S.K."/>
            <person name="Zeng Q."/>
            <person name="Gargeya S."/>
            <person name="Fitzgerald M."/>
            <person name="Haas B."/>
            <person name="Abouelleil A."/>
            <person name="Allen A.W."/>
            <person name="Alvarado L."/>
            <person name="Arachchi H.M."/>
            <person name="Berlin A.M."/>
            <person name="Chapman S.B."/>
            <person name="Gainer-Dewar J."/>
            <person name="Goldberg J."/>
            <person name="Griggs A."/>
            <person name="Gujja S."/>
            <person name="Hansen M."/>
            <person name="Howarth C."/>
            <person name="Imamovic A."/>
            <person name="Ireland A."/>
            <person name="Larimer J."/>
            <person name="McCowan C."/>
            <person name="Murphy C."/>
            <person name="Pearson M."/>
            <person name="Poon T.W."/>
            <person name="Priest M."/>
            <person name="Roberts A."/>
            <person name="Saif S."/>
            <person name="Shea T."/>
            <person name="Sisk P."/>
            <person name="Sykes S."/>
            <person name="Wortman J."/>
            <person name="Nusbaum C."/>
            <person name="Birren B."/>
        </authorList>
    </citation>
    <scope>NUCLEOTIDE SEQUENCE [LARGE SCALE GENOMIC DNA]</scope>
    <source>
        <strain evidence="2">MINIMUS1</strain>
    </source>
</reference>
<proteinExistence type="predicted"/>